<reference evidence="2 3" key="1">
    <citation type="submission" date="2023-10" db="EMBL/GenBank/DDBJ databases">
        <title>Noviherbaspirillum sp. CPCC 100848 genome assembly.</title>
        <authorList>
            <person name="Li X.Y."/>
            <person name="Fang X.M."/>
        </authorList>
    </citation>
    <scope>NUCLEOTIDE SEQUENCE [LARGE SCALE GENOMIC DNA]</scope>
    <source>
        <strain evidence="2 3">CPCC 100848</strain>
    </source>
</reference>
<evidence type="ECO:0000313" key="3">
    <source>
        <dbReference type="Proteomes" id="UP001352263"/>
    </source>
</evidence>
<dbReference type="RefSeq" id="WP_326505053.1">
    <property type="nucleotide sequence ID" value="NZ_JAWIIV010000002.1"/>
</dbReference>
<proteinExistence type="predicted"/>
<feature type="domain" description="THIF-type NAD/FAD binding fold" evidence="1">
    <location>
        <begin position="13"/>
        <end position="128"/>
    </location>
</feature>
<accession>A0ABU6J506</accession>
<dbReference type="InterPro" id="IPR045886">
    <property type="entry name" value="ThiF/MoeB/HesA"/>
</dbReference>
<dbReference type="EMBL" id="JAWIIV010000002">
    <property type="protein sequence ID" value="MEC4718304.1"/>
    <property type="molecule type" value="Genomic_DNA"/>
</dbReference>
<dbReference type="InterPro" id="IPR022500">
    <property type="entry name" value="PRTRC_ThiF"/>
</dbReference>
<name>A0ABU6J506_9BURK</name>
<dbReference type="SUPFAM" id="SSF69572">
    <property type="entry name" value="Activating enzymes of the ubiquitin-like proteins"/>
    <property type="match status" value="1"/>
</dbReference>
<organism evidence="2 3">
    <name type="scientific">Noviherbaspirillum album</name>
    <dbReference type="NCBI Taxonomy" id="3080276"/>
    <lineage>
        <taxon>Bacteria</taxon>
        <taxon>Pseudomonadati</taxon>
        <taxon>Pseudomonadota</taxon>
        <taxon>Betaproteobacteria</taxon>
        <taxon>Burkholderiales</taxon>
        <taxon>Oxalobacteraceae</taxon>
        <taxon>Noviherbaspirillum</taxon>
    </lineage>
</organism>
<evidence type="ECO:0000259" key="1">
    <source>
        <dbReference type="Pfam" id="PF00899"/>
    </source>
</evidence>
<keyword evidence="3" id="KW-1185">Reference proteome</keyword>
<gene>
    <name evidence="2" type="ORF">RY831_04030</name>
</gene>
<dbReference type="Proteomes" id="UP001352263">
    <property type="component" value="Unassembled WGS sequence"/>
</dbReference>
<sequence length="257" mass="27918">MEHHLPSSYLDRAISVHVVGCGGTGSQILAGLARLHVTMLSLGHPAGLNVHVWDDDTVEPHNVGRQLFFQPDVGLNKAEVMVYRLNTAFGLAWEAIPERFTGEYLSDAQIIIGCVDTKSSRIAINAAVRASHHCYWLDMGNRSGDGQAILGLGGYGASRSKVPLPLPTDLLPELIEGVEDTETPTCSVRASIAKQGLFLNQQVATWGLELLFRLLTKGRLSWHGVFINTENASVTRLKVDPATWARFGYSTESAEAA</sequence>
<evidence type="ECO:0000313" key="2">
    <source>
        <dbReference type="EMBL" id="MEC4718304.1"/>
    </source>
</evidence>
<dbReference type="Pfam" id="PF00899">
    <property type="entry name" value="ThiF"/>
    <property type="match status" value="1"/>
</dbReference>
<dbReference type="CDD" id="cd01483">
    <property type="entry name" value="E1_enzyme_family"/>
    <property type="match status" value="1"/>
</dbReference>
<dbReference type="PANTHER" id="PTHR10953:SF247">
    <property type="entry name" value="SLL6053 PROTEIN"/>
    <property type="match status" value="1"/>
</dbReference>
<dbReference type="Gene3D" id="3.40.50.720">
    <property type="entry name" value="NAD(P)-binding Rossmann-like Domain"/>
    <property type="match status" value="1"/>
</dbReference>
<dbReference type="PANTHER" id="PTHR10953">
    <property type="entry name" value="UBIQUITIN-ACTIVATING ENZYME E1"/>
    <property type="match status" value="1"/>
</dbReference>
<dbReference type="InterPro" id="IPR000594">
    <property type="entry name" value="ThiF_NAD_FAD-bd"/>
</dbReference>
<dbReference type="NCBIfam" id="TIGR03736">
    <property type="entry name" value="PRTRC_ThiF"/>
    <property type="match status" value="1"/>
</dbReference>
<dbReference type="InterPro" id="IPR035985">
    <property type="entry name" value="Ubiquitin-activating_enz"/>
</dbReference>
<comment type="caution">
    <text evidence="2">The sequence shown here is derived from an EMBL/GenBank/DDBJ whole genome shotgun (WGS) entry which is preliminary data.</text>
</comment>
<protein>
    <submittedName>
        <fullName evidence="2">PRTRC system ThiF family protein</fullName>
    </submittedName>
</protein>